<dbReference type="Proteomes" id="UP001265083">
    <property type="component" value="Unassembled WGS sequence"/>
</dbReference>
<accession>A0ABU2GXH8</accession>
<name>A0ABU2GXH8_9ACTN</name>
<comment type="caution">
    <text evidence="1">The sequence shown here is derived from an EMBL/GenBank/DDBJ whole genome shotgun (WGS) entry which is preliminary data.</text>
</comment>
<proteinExistence type="predicted"/>
<dbReference type="RefSeq" id="WP_310951593.1">
    <property type="nucleotide sequence ID" value="NZ_JAVLUS010000016.1"/>
</dbReference>
<dbReference type="EMBL" id="JAVLUS010000016">
    <property type="protein sequence ID" value="MDS1115684.1"/>
    <property type="molecule type" value="Genomic_DNA"/>
</dbReference>
<organism evidence="1 2">
    <name type="scientific">Gordonia westfalica</name>
    <dbReference type="NCBI Taxonomy" id="158898"/>
    <lineage>
        <taxon>Bacteria</taxon>
        <taxon>Bacillati</taxon>
        <taxon>Actinomycetota</taxon>
        <taxon>Actinomycetes</taxon>
        <taxon>Mycobacteriales</taxon>
        <taxon>Gordoniaceae</taxon>
        <taxon>Gordonia</taxon>
    </lineage>
</organism>
<evidence type="ECO:0000313" key="1">
    <source>
        <dbReference type="EMBL" id="MDS1115684.1"/>
    </source>
</evidence>
<dbReference type="InterPro" id="IPR036390">
    <property type="entry name" value="WH_DNA-bd_sf"/>
</dbReference>
<gene>
    <name evidence="1" type="ORF">RD149_18190</name>
</gene>
<keyword evidence="2" id="KW-1185">Reference proteome</keyword>
<protein>
    <submittedName>
        <fullName evidence="1">PadR family transcriptional regulator</fullName>
    </submittedName>
</protein>
<sequence length="133" mass="15021">MRAIESAAIRVHIVGIALDSDVTEKHLLEELRRRDYRVQPSDLRLALDDIVRKGILVQHDTMRGCRNRRTYEATPAGRMAWAEECRALSKLTHEVFGTHLPPLPPEVGLDDSQAWLSTAGPDIEDLRADVDDQ</sequence>
<dbReference type="InterPro" id="IPR036388">
    <property type="entry name" value="WH-like_DNA-bd_sf"/>
</dbReference>
<reference evidence="1 2" key="1">
    <citation type="submission" date="2023-08" db="EMBL/GenBank/DDBJ databases">
        <title>Bioegradation of LLDPE and BLDPE plastic by marine bacteria from coast plastic debris.</title>
        <authorList>
            <person name="Rong Z."/>
        </authorList>
    </citation>
    <scope>NUCLEOTIDE SEQUENCE [LARGE SCALE GENOMIC DNA]</scope>
    <source>
        <strain evidence="1 2">Z-2</strain>
    </source>
</reference>
<dbReference type="SUPFAM" id="SSF46785">
    <property type="entry name" value="Winged helix' DNA-binding domain"/>
    <property type="match status" value="1"/>
</dbReference>
<dbReference type="Gene3D" id="1.10.10.10">
    <property type="entry name" value="Winged helix-like DNA-binding domain superfamily/Winged helix DNA-binding domain"/>
    <property type="match status" value="1"/>
</dbReference>
<evidence type="ECO:0000313" key="2">
    <source>
        <dbReference type="Proteomes" id="UP001265083"/>
    </source>
</evidence>